<name>A0AAV7P7S7_PLEWA</name>
<feature type="region of interest" description="Disordered" evidence="1">
    <location>
        <begin position="50"/>
        <end position="100"/>
    </location>
</feature>
<feature type="compositionally biased region" description="Basic and acidic residues" evidence="1">
    <location>
        <begin position="62"/>
        <end position="100"/>
    </location>
</feature>
<organism evidence="2 3">
    <name type="scientific">Pleurodeles waltl</name>
    <name type="common">Iberian ribbed newt</name>
    <dbReference type="NCBI Taxonomy" id="8319"/>
    <lineage>
        <taxon>Eukaryota</taxon>
        <taxon>Metazoa</taxon>
        <taxon>Chordata</taxon>
        <taxon>Craniata</taxon>
        <taxon>Vertebrata</taxon>
        <taxon>Euteleostomi</taxon>
        <taxon>Amphibia</taxon>
        <taxon>Batrachia</taxon>
        <taxon>Caudata</taxon>
        <taxon>Salamandroidea</taxon>
        <taxon>Salamandridae</taxon>
        <taxon>Pleurodelinae</taxon>
        <taxon>Pleurodeles</taxon>
    </lineage>
</organism>
<keyword evidence="3" id="KW-1185">Reference proteome</keyword>
<protein>
    <submittedName>
        <fullName evidence="2">Uncharacterized protein</fullName>
    </submittedName>
</protein>
<dbReference type="AlphaFoldDB" id="A0AAV7P7S7"/>
<dbReference type="EMBL" id="JANPWB010000011">
    <property type="protein sequence ID" value="KAJ1123626.1"/>
    <property type="molecule type" value="Genomic_DNA"/>
</dbReference>
<reference evidence="2" key="1">
    <citation type="journal article" date="2022" name="bioRxiv">
        <title>Sequencing and chromosome-scale assembly of the giantPleurodeles waltlgenome.</title>
        <authorList>
            <person name="Brown T."/>
            <person name="Elewa A."/>
            <person name="Iarovenko S."/>
            <person name="Subramanian E."/>
            <person name="Araus A.J."/>
            <person name="Petzold A."/>
            <person name="Susuki M."/>
            <person name="Suzuki K.-i.T."/>
            <person name="Hayashi T."/>
            <person name="Toyoda A."/>
            <person name="Oliveira C."/>
            <person name="Osipova E."/>
            <person name="Leigh N.D."/>
            <person name="Simon A."/>
            <person name="Yun M.H."/>
        </authorList>
    </citation>
    <scope>NUCLEOTIDE SEQUENCE</scope>
    <source>
        <strain evidence="2">20211129_DDA</strain>
        <tissue evidence="2">Liver</tissue>
    </source>
</reference>
<accession>A0AAV7P7S7</accession>
<evidence type="ECO:0000313" key="2">
    <source>
        <dbReference type="EMBL" id="KAJ1123626.1"/>
    </source>
</evidence>
<evidence type="ECO:0000256" key="1">
    <source>
        <dbReference type="SAM" id="MobiDB-lite"/>
    </source>
</evidence>
<proteinExistence type="predicted"/>
<gene>
    <name evidence="2" type="ORF">NDU88_002094</name>
</gene>
<dbReference type="Proteomes" id="UP001066276">
    <property type="component" value="Chromosome 7"/>
</dbReference>
<sequence>MSGRTRGIQNAARELIATASRQGFIMKSESGLGGKKHKCFAEGRNPRYFRSGHFTKGWSSTRDMHEKEEREGADRRESGKRNWRERDVPMPKEKTQIHQW</sequence>
<comment type="caution">
    <text evidence="2">The sequence shown here is derived from an EMBL/GenBank/DDBJ whole genome shotgun (WGS) entry which is preliminary data.</text>
</comment>
<evidence type="ECO:0000313" key="3">
    <source>
        <dbReference type="Proteomes" id="UP001066276"/>
    </source>
</evidence>